<reference evidence="2 3" key="1">
    <citation type="submission" date="2024-04" db="EMBL/GenBank/DDBJ databases">
        <title>Novel species of the genus Ideonella isolated from streams.</title>
        <authorList>
            <person name="Lu H."/>
        </authorList>
    </citation>
    <scope>NUCLEOTIDE SEQUENCE [LARGE SCALE GENOMIC DNA]</scope>
    <source>
        <strain evidence="2 3">DXS29W</strain>
    </source>
</reference>
<keyword evidence="3" id="KW-1185">Reference proteome</keyword>
<dbReference type="InterPro" id="IPR014262">
    <property type="entry name" value="HAF_rpt"/>
</dbReference>
<proteinExistence type="predicted"/>
<gene>
    <name evidence="2" type="ORF">AACH06_28260</name>
</gene>
<dbReference type="Proteomes" id="UP001371218">
    <property type="component" value="Unassembled WGS sequence"/>
</dbReference>
<feature type="signal peptide" evidence="1">
    <location>
        <begin position="1"/>
        <end position="26"/>
    </location>
</feature>
<feature type="chain" id="PRO_5046670101" description="HAF repeat-containing protein" evidence="1">
    <location>
        <begin position="27"/>
        <end position="359"/>
    </location>
</feature>
<sequence>MYSFSFRWARHLLHALLLVISGAALSAPTYRPEVIAAPYFDLGCWWYDTAITMNNHGESLLWSRQCGTPDMRTDLYSSTGELLKVVGSFSGRYGSRDVRIINDRGSLAGNDSTGFPHLVFVDPAKGEDFYISGFVEGDSGGMLSDAFAYGASDAGHIAGQALGALDGRLRGYVWHRGVMQEIGTLGGKSSTAYGVNSHGVAVGTADVHGSTHHAFVFRKGKIADLGTLGGKNSVARAINDRGQITGFADKANGYEHAFIFADGQMKALPTPQDTVMSFPESINESGHVVGEYHLPDYSVIPFLFDGSVVHRIQDLLSPEDQLLWTVTRAVAINDRGWILADALRAGDTLSTVVLLKPMP</sequence>
<name>A0ABU9C1K8_9BURK</name>
<protein>
    <recommendedName>
        <fullName evidence="4">HAF repeat-containing protein</fullName>
    </recommendedName>
</protein>
<comment type="caution">
    <text evidence="2">The sequence shown here is derived from an EMBL/GenBank/DDBJ whole genome shotgun (WGS) entry which is preliminary data.</text>
</comment>
<accession>A0ABU9C1K8</accession>
<evidence type="ECO:0000256" key="1">
    <source>
        <dbReference type="SAM" id="SignalP"/>
    </source>
</evidence>
<dbReference type="RefSeq" id="WP_341429160.1">
    <property type="nucleotide sequence ID" value="NZ_JBBUTG010000033.1"/>
</dbReference>
<dbReference type="EMBL" id="JBBUTG010000033">
    <property type="protein sequence ID" value="MEK8034730.1"/>
    <property type="molecule type" value="Genomic_DNA"/>
</dbReference>
<evidence type="ECO:0000313" key="2">
    <source>
        <dbReference type="EMBL" id="MEK8034730.1"/>
    </source>
</evidence>
<dbReference type="NCBIfam" id="TIGR02913">
    <property type="entry name" value="HAF_rpt"/>
    <property type="match status" value="2"/>
</dbReference>
<keyword evidence="1" id="KW-0732">Signal</keyword>
<organism evidence="2 3">
    <name type="scientific">Ideonella lacteola</name>
    <dbReference type="NCBI Taxonomy" id="2984193"/>
    <lineage>
        <taxon>Bacteria</taxon>
        <taxon>Pseudomonadati</taxon>
        <taxon>Pseudomonadota</taxon>
        <taxon>Betaproteobacteria</taxon>
        <taxon>Burkholderiales</taxon>
        <taxon>Sphaerotilaceae</taxon>
        <taxon>Ideonella</taxon>
    </lineage>
</organism>
<evidence type="ECO:0000313" key="3">
    <source>
        <dbReference type="Proteomes" id="UP001371218"/>
    </source>
</evidence>
<evidence type="ECO:0008006" key="4">
    <source>
        <dbReference type="Google" id="ProtNLM"/>
    </source>
</evidence>